<name>A0A699UWF1_TANCI</name>
<dbReference type="AlphaFoldDB" id="A0A699UWF1"/>
<comment type="caution">
    <text evidence="1">The sequence shown here is derived from an EMBL/GenBank/DDBJ whole genome shotgun (WGS) entry which is preliminary data.</text>
</comment>
<feature type="non-terminal residue" evidence="1">
    <location>
        <position position="70"/>
    </location>
</feature>
<reference evidence="1" key="1">
    <citation type="journal article" date="2019" name="Sci. Rep.">
        <title>Draft genome of Tanacetum cinerariifolium, the natural source of mosquito coil.</title>
        <authorList>
            <person name="Yamashiro T."/>
            <person name="Shiraishi A."/>
            <person name="Satake H."/>
            <person name="Nakayama K."/>
        </authorList>
    </citation>
    <scope>NUCLEOTIDE SEQUENCE</scope>
</reference>
<protein>
    <submittedName>
        <fullName evidence="1">Uncharacterized protein</fullName>
    </submittedName>
</protein>
<organism evidence="1">
    <name type="scientific">Tanacetum cinerariifolium</name>
    <name type="common">Dalmatian daisy</name>
    <name type="synonym">Chrysanthemum cinerariifolium</name>
    <dbReference type="NCBI Taxonomy" id="118510"/>
    <lineage>
        <taxon>Eukaryota</taxon>
        <taxon>Viridiplantae</taxon>
        <taxon>Streptophyta</taxon>
        <taxon>Embryophyta</taxon>
        <taxon>Tracheophyta</taxon>
        <taxon>Spermatophyta</taxon>
        <taxon>Magnoliopsida</taxon>
        <taxon>eudicotyledons</taxon>
        <taxon>Gunneridae</taxon>
        <taxon>Pentapetalae</taxon>
        <taxon>asterids</taxon>
        <taxon>campanulids</taxon>
        <taxon>Asterales</taxon>
        <taxon>Asteraceae</taxon>
        <taxon>Asteroideae</taxon>
        <taxon>Anthemideae</taxon>
        <taxon>Anthemidinae</taxon>
        <taxon>Tanacetum</taxon>
    </lineage>
</organism>
<evidence type="ECO:0000313" key="1">
    <source>
        <dbReference type="EMBL" id="GFD25698.1"/>
    </source>
</evidence>
<dbReference type="EMBL" id="BKCJ011362762">
    <property type="protein sequence ID" value="GFD25698.1"/>
    <property type="molecule type" value="Genomic_DNA"/>
</dbReference>
<gene>
    <name evidence="1" type="ORF">Tci_897667</name>
</gene>
<proteinExistence type="predicted"/>
<accession>A0A699UWF1</accession>
<sequence>MELVMLLLQELRVLEMGIKPGATTVEDWVTLLGIALPDQREGMLLIFRLSCSLFKRKKQGFNFKLKNLTS</sequence>